<dbReference type="EMBL" id="SPMX01000039">
    <property type="protein sequence ID" value="NMQ06260.1"/>
    <property type="molecule type" value="Genomic_DNA"/>
</dbReference>
<gene>
    <name evidence="1" type="ORF">E4Q08_13875</name>
</gene>
<name>A0ABX1T998_9PROT</name>
<reference evidence="1" key="1">
    <citation type="submission" date="2019-03" db="EMBL/GenBank/DDBJ databases">
        <title>Metabolic reconstructions from genomes of highly enriched 'Candidatus Accumulibacter' and 'Candidatus Competibacter' bioreactor populations.</title>
        <authorList>
            <person name="Annavajhala M.K."/>
            <person name="Welles L."/>
            <person name="Abbas B."/>
            <person name="Sorokin D."/>
            <person name="Park H."/>
            <person name="Van Loosdrecht M."/>
            <person name="Chandran K."/>
        </authorList>
    </citation>
    <scope>NUCLEOTIDE SEQUENCE</scope>
    <source>
        <strain evidence="1">SBR_L</strain>
    </source>
</reference>
<proteinExistence type="predicted"/>
<comment type="caution">
    <text evidence="1">The sequence shown here is derived from an EMBL/GenBank/DDBJ whole genome shotgun (WGS) entry which is preliminary data.</text>
</comment>
<accession>A0ABX1T998</accession>
<dbReference type="Proteomes" id="UP000886469">
    <property type="component" value="Unassembled WGS sequence"/>
</dbReference>
<keyword evidence="2" id="KW-1185">Reference proteome</keyword>
<protein>
    <submittedName>
        <fullName evidence="1">Uncharacterized protein</fullName>
    </submittedName>
</protein>
<dbReference type="RefSeq" id="WP_169070820.1">
    <property type="nucleotide sequence ID" value="NZ_SPMX01000039.1"/>
</dbReference>
<evidence type="ECO:0000313" key="1">
    <source>
        <dbReference type="EMBL" id="NMQ06260.1"/>
    </source>
</evidence>
<evidence type="ECO:0000313" key="2">
    <source>
        <dbReference type="Proteomes" id="UP000886469"/>
    </source>
</evidence>
<sequence>MKLYELVSQLCLRLESTDSELVSRARASWNPNSGALDGNLASMILNRIKSLLPAFDVDYKCDAYNELANSEGLDRVENDMIGLDSWIAEALLDPVVAMLMAAEGGHSPTTLGRLH</sequence>
<organism evidence="1 2">
    <name type="scientific">Candidatus Accumulibacter contiguus</name>
    <dbReference type="NCBI Taxonomy" id="2954381"/>
    <lineage>
        <taxon>Bacteria</taxon>
        <taxon>Pseudomonadati</taxon>
        <taxon>Pseudomonadota</taxon>
        <taxon>Betaproteobacteria</taxon>
        <taxon>Candidatus Accumulibacter</taxon>
    </lineage>
</organism>